<evidence type="ECO:0000313" key="3">
    <source>
        <dbReference type="EMBL" id="PZQ73600.1"/>
    </source>
</evidence>
<dbReference type="PIRSF" id="PIRSF017082">
    <property type="entry name" value="YflP"/>
    <property type="match status" value="1"/>
</dbReference>
<keyword evidence="2" id="KW-0732">Signal</keyword>
<dbReference type="PANTHER" id="PTHR42928">
    <property type="entry name" value="TRICARBOXYLATE-BINDING PROTEIN"/>
    <property type="match status" value="1"/>
</dbReference>
<dbReference type="Pfam" id="PF03401">
    <property type="entry name" value="TctC"/>
    <property type="match status" value="1"/>
</dbReference>
<proteinExistence type="inferred from homology"/>
<dbReference type="CDD" id="cd13578">
    <property type="entry name" value="PBP2_Bug27"/>
    <property type="match status" value="1"/>
</dbReference>
<accession>A0A2W5SFE0</accession>
<gene>
    <name evidence="3" type="ORF">DI563_14455</name>
</gene>
<dbReference type="Gene3D" id="3.40.190.10">
    <property type="entry name" value="Periplasmic binding protein-like II"/>
    <property type="match status" value="1"/>
</dbReference>
<evidence type="ECO:0000256" key="2">
    <source>
        <dbReference type="SAM" id="SignalP"/>
    </source>
</evidence>
<reference evidence="3 4" key="1">
    <citation type="submission" date="2017-08" db="EMBL/GenBank/DDBJ databases">
        <title>Infants hospitalized years apart are colonized by the same room-sourced microbial strains.</title>
        <authorList>
            <person name="Brooks B."/>
            <person name="Olm M.R."/>
            <person name="Firek B.A."/>
            <person name="Baker R."/>
            <person name="Thomas B.C."/>
            <person name="Morowitz M.J."/>
            <person name="Banfield J.F."/>
        </authorList>
    </citation>
    <scope>NUCLEOTIDE SEQUENCE [LARGE SCALE GENOMIC DNA]</scope>
    <source>
        <strain evidence="3">S2_005_003_R2_41</strain>
    </source>
</reference>
<dbReference type="AlphaFoldDB" id="A0A2W5SFE0"/>
<name>A0A2W5SFE0_VARPD</name>
<feature type="chain" id="PRO_5016143241" evidence="2">
    <location>
        <begin position="25"/>
        <end position="326"/>
    </location>
</feature>
<dbReference type="PANTHER" id="PTHR42928:SF5">
    <property type="entry name" value="BLR1237 PROTEIN"/>
    <property type="match status" value="1"/>
</dbReference>
<sequence length="326" mass="33909">MKPFLPLSLAALCAALAGATPALAQPPAYPAKAVRVVVPYPPGGSTDAITRMLGQALSDEWKQPVVIDNKGGASGMIGVEQVARSEGDGYTLLMSASGPQAVNVSLFPKIAYDPVKDFAPVVQAAILPLLMVAPATAPYGNVKEFLAWAQANKGKVNYCSIGPGSPSHLAGELFAAMAKLDMTHIPYKGSGPALVDAIGGTCHVLFDSALSAGPHVKGGKLKLLGVSTETRMPSWPDAATVAESGLPGFSAYTWTALFAPAATPPEIVRKVNADANRILQSPKFRERLESQGAIAGKGSPEDMGAFLKAEIAKWAQLIKDRGIKPD</sequence>
<evidence type="ECO:0000256" key="1">
    <source>
        <dbReference type="ARBA" id="ARBA00006987"/>
    </source>
</evidence>
<feature type="signal peptide" evidence="2">
    <location>
        <begin position="1"/>
        <end position="24"/>
    </location>
</feature>
<dbReference type="InterPro" id="IPR042100">
    <property type="entry name" value="Bug_dom1"/>
</dbReference>
<comment type="caution">
    <text evidence="3">The sequence shown here is derived from an EMBL/GenBank/DDBJ whole genome shotgun (WGS) entry which is preliminary data.</text>
</comment>
<dbReference type="Gene3D" id="3.40.190.150">
    <property type="entry name" value="Bordetella uptake gene, domain 1"/>
    <property type="match status" value="1"/>
</dbReference>
<dbReference type="SUPFAM" id="SSF53850">
    <property type="entry name" value="Periplasmic binding protein-like II"/>
    <property type="match status" value="1"/>
</dbReference>
<protein>
    <submittedName>
        <fullName evidence="3">ABC transporter substrate-binding protein</fullName>
    </submittedName>
</protein>
<evidence type="ECO:0000313" key="4">
    <source>
        <dbReference type="Proteomes" id="UP000249135"/>
    </source>
</evidence>
<dbReference type="InterPro" id="IPR005064">
    <property type="entry name" value="BUG"/>
</dbReference>
<dbReference type="EMBL" id="QFPP01000176">
    <property type="protein sequence ID" value="PZQ73600.1"/>
    <property type="molecule type" value="Genomic_DNA"/>
</dbReference>
<dbReference type="Proteomes" id="UP000249135">
    <property type="component" value="Unassembled WGS sequence"/>
</dbReference>
<comment type="similarity">
    <text evidence="1">Belongs to the UPF0065 (bug) family.</text>
</comment>
<organism evidence="3 4">
    <name type="scientific">Variovorax paradoxus</name>
    <dbReference type="NCBI Taxonomy" id="34073"/>
    <lineage>
        <taxon>Bacteria</taxon>
        <taxon>Pseudomonadati</taxon>
        <taxon>Pseudomonadota</taxon>
        <taxon>Betaproteobacteria</taxon>
        <taxon>Burkholderiales</taxon>
        <taxon>Comamonadaceae</taxon>
        <taxon>Variovorax</taxon>
    </lineage>
</organism>